<dbReference type="GO" id="GO:0017056">
    <property type="term" value="F:structural constituent of nuclear pore"/>
    <property type="evidence" value="ECO:0007669"/>
    <property type="project" value="TreeGrafter"/>
</dbReference>
<comment type="caution">
    <text evidence="2">The sequence shown here is derived from an EMBL/GenBank/DDBJ whole genome shotgun (WGS) entry which is preliminary data.</text>
</comment>
<dbReference type="PANTHER" id="PTHR23193:SF5">
    <property type="entry name" value="NUCLEAR ENVELOPE PORE MEMBRANE PROTEIN POM 121C-RELATED"/>
    <property type="match status" value="1"/>
</dbReference>
<feature type="compositionally biased region" description="Polar residues" evidence="1">
    <location>
        <begin position="916"/>
        <end position="926"/>
    </location>
</feature>
<feature type="compositionally biased region" description="Polar residues" evidence="1">
    <location>
        <begin position="326"/>
        <end position="337"/>
    </location>
</feature>
<evidence type="ECO:0000313" key="3">
    <source>
        <dbReference type="Proteomes" id="UP000700334"/>
    </source>
</evidence>
<dbReference type="GO" id="GO:0005643">
    <property type="term" value="C:nuclear pore"/>
    <property type="evidence" value="ECO:0007669"/>
    <property type="project" value="TreeGrafter"/>
</dbReference>
<dbReference type="PANTHER" id="PTHR23193">
    <property type="entry name" value="NUCLEAR PORE COMPLEX PROTEIN NUP"/>
    <property type="match status" value="1"/>
</dbReference>
<organism evidence="2 3">
    <name type="scientific">Galemys pyrenaicus</name>
    <name type="common">Iberian desman</name>
    <name type="synonym">Pyrenean desman</name>
    <dbReference type="NCBI Taxonomy" id="202257"/>
    <lineage>
        <taxon>Eukaryota</taxon>
        <taxon>Metazoa</taxon>
        <taxon>Chordata</taxon>
        <taxon>Craniata</taxon>
        <taxon>Vertebrata</taxon>
        <taxon>Euteleostomi</taxon>
        <taxon>Mammalia</taxon>
        <taxon>Eutheria</taxon>
        <taxon>Laurasiatheria</taxon>
        <taxon>Eulipotyphla</taxon>
        <taxon>Talpidae</taxon>
        <taxon>Galemys</taxon>
    </lineage>
</organism>
<feature type="region of interest" description="Disordered" evidence="1">
    <location>
        <begin position="903"/>
        <end position="926"/>
    </location>
</feature>
<dbReference type="EMBL" id="JAGFMF010011493">
    <property type="protein sequence ID" value="KAG8521091.1"/>
    <property type="molecule type" value="Genomic_DNA"/>
</dbReference>
<feature type="region of interest" description="Disordered" evidence="1">
    <location>
        <begin position="1"/>
        <end position="61"/>
    </location>
</feature>
<feature type="compositionally biased region" description="Polar residues" evidence="1">
    <location>
        <begin position="239"/>
        <end position="253"/>
    </location>
</feature>
<feature type="region of interest" description="Disordered" evidence="1">
    <location>
        <begin position="754"/>
        <end position="791"/>
    </location>
</feature>
<reference evidence="2" key="1">
    <citation type="journal article" date="2021" name="Evol. Appl.">
        <title>The genome of the Pyrenean desman and the effects of bottlenecks and inbreeding on the genomic landscape of an endangered species.</title>
        <authorList>
            <person name="Escoda L."/>
            <person name="Castresana J."/>
        </authorList>
    </citation>
    <scope>NUCLEOTIDE SEQUENCE</scope>
    <source>
        <strain evidence="2">IBE-C5619</strain>
    </source>
</reference>
<dbReference type="Proteomes" id="UP000700334">
    <property type="component" value="Unassembled WGS sequence"/>
</dbReference>
<feature type="compositionally biased region" description="Polar residues" evidence="1">
    <location>
        <begin position="32"/>
        <end position="42"/>
    </location>
</feature>
<dbReference type="OrthoDB" id="6510268at2759"/>
<dbReference type="GO" id="GO:0006405">
    <property type="term" value="P:RNA export from nucleus"/>
    <property type="evidence" value="ECO:0007669"/>
    <property type="project" value="TreeGrafter"/>
</dbReference>
<feature type="region of interest" description="Disordered" evidence="1">
    <location>
        <begin position="221"/>
        <end position="301"/>
    </location>
</feature>
<dbReference type="GO" id="GO:0006606">
    <property type="term" value="P:protein import into nucleus"/>
    <property type="evidence" value="ECO:0007669"/>
    <property type="project" value="TreeGrafter"/>
</dbReference>
<feature type="region of interest" description="Disordered" evidence="1">
    <location>
        <begin position="975"/>
        <end position="1013"/>
    </location>
</feature>
<feature type="region of interest" description="Disordered" evidence="1">
    <location>
        <begin position="322"/>
        <end position="364"/>
    </location>
</feature>
<feature type="region of interest" description="Disordered" evidence="1">
    <location>
        <begin position="720"/>
        <end position="740"/>
    </location>
</feature>
<feature type="region of interest" description="Disordered" evidence="1">
    <location>
        <begin position="401"/>
        <end position="438"/>
    </location>
</feature>
<feature type="compositionally biased region" description="Basic and acidic residues" evidence="1">
    <location>
        <begin position="285"/>
        <end position="294"/>
    </location>
</feature>
<protein>
    <submittedName>
        <fullName evidence="2">Nuclear envelope pore membrane protein POM 121C</fullName>
    </submittedName>
</protein>
<accession>A0A8J6DUD2</accession>
<feature type="region of interest" description="Disordered" evidence="1">
    <location>
        <begin position="141"/>
        <end position="190"/>
    </location>
</feature>
<sequence length="1013" mass="105477">MGNYPGKLSSQVPAPTQEVRDLRERPKRRAPTRTSQTSQTAAHSLRRPHHNRPALPPRRPSYRVCGTLPYRFVITPQRQYPIQQAQYSLPGVLPTVCWNGYHKKTVLSARNSRMVGSQATVRIPPPDSRLTRSLLPELMVSSERPSPSSNALDPCAKETVPSTLKEKNERSVEEEEQMFNDVQGNQRRCSDGVGSGHLVLEPVMTSGVPAAFVPTSGFLKRDLNSQSPDDRLNKRPCTSPRSSRESTYTSGIPSSSRNAITSSYSSSSSSLFSSPASSHFQVPERPAKKTRGEISHPSSSSALLVTEKASWGENKVAETATCEKLNAQNSPSTPGSSRQRKRKVRLLPSRRGGQLTLPPPPQLGYTITAEDLDLEKEASLRWLNKVLEDKTDPALSFVTENTHTTTQPFTPPATGTASSPYSLPTPSTNPPSESLQRMHNSPGLPSFMAVTPEHTPLKSPGFPASLVSSQSAPLPSTSLDSTVTFLGQTPASCIIPVTDTTKSLLTPQAETSIKSQTLTAQSPHPKGRFPTTSAIAGVSPASPVTNTIFEIPPKSENEDPLPSRPSEVTTTSSSNSVFPMTHSASPLTSKPVFDPSMGLLNSVTSSAPFFSQTVTPATTTSTPLFSGQAGASAPVVSIATASICTDFAPKHAFAFSMSNMTDTISSETCTTTSQPFHFGTPSASGASFVPSLDSTVQFGKPPAIPASTAVTAFGQCLPSASQTSDSSSTAHLSGTGSTLTVSAPVTTSQSALTSTTTPAFSIPVGSSTKPALPSLPGTSPQPTFGAPAGQQQGALSFSSSFTFGNSAAPTPTATPAPAFGSAPAVFSIGAAPTSEFGATPQTSISEAGSSSLFSNTKSSPFTFGGSAAPTASGAFGIKLANSGTSSTSGASCFGTGQNGTSGNTTSFGGGFSQSTWGAPSQSTPSAINVVSTPEKKPVFGGTSAPTFGQDTPAPGMGTLDNSLYFGASSTPSQGFAGVGSFNSATPSFSVGAGSKTPRTRQQLQARRQHTRKK</sequence>
<dbReference type="AlphaFoldDB" id="A0A8J6DUD2"/>
<gene>
    <name evidence="2" type="ORF">J0S82_002988</name>
</gene>
<feature type="compositionally biased region" description="Low complexity" evidence="1">
    <location>
        <begin position="254"/>
        <end position="278"/>
    </location>
</feature>
<proteinExistence type="predicted"/>
<evidence type="ECO:0000313" key="2">
    <source>
        <dbReference type="EMBL" id="KAG8521091.1"/>
    </source>
</evidence>
<dbReference type="InterPro" id="IPR026054">
    <property type="entry name" value="Nucleoporin"/>
</dbReference>
<name>A0A8J6DUD2_GALPY</name>
<feature type="compositionally biased region" description="Low complexity" evidence="1">
    <location>
        <begin position="720"/>
        <end position="733"/>
    </location>
</feature>
<dbReference type="GO" id="GO:0008139">
    <property type="term" value="F:nuclear localization sequence binding"/>
    <property type="evidence" value="ECO:0007669"/>
    <property type="project" value="TreeGrafter"/>
</dbReference>
<feature type="compositionally biased region" description="Basic and acidic residues" evidence="1">
    <location>
        <begin position="221"/>
        <end position="233"/>
    </location>
</feature>
<dbReference type="Pfam" id="PF15229">
    <property type="entry name" value="POM121"/>
    <property type="match status" value="1"/>
</dbReference>
<feature type="region of interest" description="Disordered" evidence="1">
    <location>
        <begin position="550"/>
        <end position="581"/>
    </location>
</feature>
<keyword evidence="3" id="KW-1185">Reference proteome</keyword>
<evidence type="ECO:0000256" key="1">
    <source>
        <dbReference type="SAM" id="MobiDB-lite"/>
    </source>
</evidence>